<dbReference type="SUPFAM" id="SSF48452">
    <property type="entry name" value="TPR-like"/>
    <property type="match status" value="3"/>
</dbReference>
<dbReference type="InterPro" id="IPR056681">
    <property type="entry name" value="DUF7779"/>
</dbReference>
<dbReference type="Gene3D" id="1.25.40.10">
    <property type="entry name" value="Tetratricopeptide repeat domain"/>
    <property type="match status" value="3"/>
</dbReference>
<evidence type="ECO:0000313" key="2">
    <source>
        <dbReference type="EMBL" id="KAJ7756939.1"/>
    </source>
</evidence>
<evidence type="ECO:0000259" key="1">
    <source>
        <dbReference type="Pfam" id="PF25000"/>
    </source>
</evidence>
<organism evidence="2 3">
    <name type="scientific">Mycena metata</name>
    <dbReference type="NCBI Taxonomy" id="1033252"/>
    <lineage>
        <taxon>Eukaryota</taxon>
        <taxon>Fungi</taxon>
        <taxon>Dikarya</taxon>
        <taxon>Basidiomycota</taxon>
        <taxon>Agaricomycotina</taxon>
        <taxon>Agaricomycetes</taxon>
        <taxon>Agaricomycetidae</taxon>
        <taxon>Agaricales</taxon>
        <taxon>Marasmiineae</taxon>
        <taxon>Mycenaceae</taxon>
        <taxon>Mycena</taxon>
    </lineage>
</organism>
<dbReference type="Pfam" id="PF25000">
    <property type="entry name" value="DUF7779"/>
    <property type="match status" value="1"/>
</dbReference>
<sequence>MFLVVDMLASQGGQGGAGGQAHLQGGTGGAGQGPIVHITTPQLIAPNLQAALATEQALQLRNIRASQIANHCPPPSRIFCGRRDILNKMHHFFSGTGIQHIYVLHGLGGAGKTQIALKFINKSSSRFSDIFFIDTSTIAMIETGLKNIAILKDFGGSPEDGLLWLTSKVEEWLLFFDNADDPNINLNDFIPQCNHGNIIITSRNPGLCVYAGSHSTVLDMEEEDAVALLLKSALQKATVCTEQIAVEIVKTFHYLPLAIVQAGAFISKSRNLEGYLALYMKNQARLLSEKPAQSYDRYAWTVYTTWQMSFDRLTPPAAMFLQHCSFLYYNGISEEIFRNASKYQFIPKGPSKEELQEPLQFLSHFLGPTGEWDSLQFLDAMNEVQSYSLIRFDVEKKLFSIHPLVHAWSRATVQDPKRYMSSMGSILGMAISECSEWDMQLTSLLLCPHIELAVQMDAEVALVFRNQYAITFWQGGRYKQAEKLFEEVLKQQTQFLGENHPDTLHTMGNLAGLYSRLGEHRKAKELAVIVLEKQKHVLGKNHPNTLHTMGNLAVSYFHLGEQQEAKELNIIVSEKWRQVLGENHPDTLRTMGNLASSYWHLGEYQQAKDLMLIVLEKQKQVLGENHPDTLHLMDNLAFLSLCMGEHKMAKELMGVVLQKRRQVLGECHPDTLHTMGNLANSYSALGEHKKAEELKVIVLEKQKQVLGESHPDTLRTMGNLANSYSALGEHQRAKELRASVVEKQKQLLSENHPDTLWNMGNLANSYSNLGEHQRAKELKAIVVEKQKQLLGENHPNTLLTMSNLASSYSDLAEHQKAQELNVIVLEKRNKVLGDSHPGTLRTMSKLASTYSALGDHQRAKELRAILLDKQKQVLGDSHPGTLHTMGKLANSYSALGEHQKAKELNSAVLEKQTQLLGNNHPDTLRTMGKLAIAH</sequence>
<dbReference type="Pfam" id="PF13424">
    <property type="entry name" value="TPR_12"/>
    <property type="match status" value="4"/>
</dbReference>
<dbReference type="Proteomes" id="UP001215598">
    <property type="component" value="Unassembled WGS sequence"/>
</dbReference>
<dbReference type="Pfam" id="PF13374">
    <property type="entry name" value="TPR_10"/>
    <property type="match status" value="3"/>
</dbReference>
<protein>
    <recommendedName>
        <fullName evidence="1">DUF7779 domain-containing protein</fullName>
    </recommendedName>
</protein>
<dbReference type="InterPro" id="IPR019734">
    <property type="entry name" value="TPR_rpt"/>
</dbReference>
<proteinExistence type="predicted"/>
<dbReference type="AlphaFoldDB" id="A0AAD7J4R0"/>
<dbReference type="PANTHER" id="PTHR46082">
    <property type="entry name" value="ATP/GTP-BINDING PROTEIN-RELATED"/>
    <property type="match status" value="1"/>
</dbReference>
<dbReference type="SUPFAM" id="SSF52540">
    <property type="entry name" value="P-loop containing nucleoside triphosphate hydrolases"/>
    <property type="match status" value="1"/>
</dbReference>
<accession>A0AAD7J4R0</accession>
<reference evidence="2" key="1">
    <citation type="submission" date="2023-03" db="EMBL/GenBank/DDBJ databases">
        <title>Massive genome expansion in bonnet fungi (Mycena s.s.) driven by repeated elements and novel gene families across ecological guilds.</title>
        <authorList>
            <consortium name="Lawrence Berkeley National Laboratory"/>
            <person name="Harder C.B."/>
            <person name="Miyauchi S."/>
            <person name="Viragh M."/>
            <person name="Kuo A."/>
            <person name="Thoen E."/>
            <person name="Andreopoulos B."/>
            <person name="Lu D."/>
            <person name="Skrede I."/>
            <person name="Drula E."/>
            <person name="Henrissat B."/>
            <person name="Morin E."/>
            <person name="Kohler A."/>
            <person name="Barry K."/>
            <person name="LaButti K."/>
            <person name="Morin E."/>
            <person name="Salamov A."/>
            <person name="Lipzen A."/>
            <person name="Mereny Z."/>
            <person name="Hegedus B."/>
            <person name="Baldrian P."/>
            <person name="Stursova M."/>
            <person name="Weitz H."/>
            <person name="Taylor A."/>
            <person name="Grigoriev I.V."/>
            <person name="Nagy L.G."/>
            <person name="Martin F."/>
            <person name="Kauserud H."/>
        </authorList>
    </citation>
    <scope>NUCLEOTIDE SEQUENCE</scope>
    <source>
        <strain evidence="2">CBHHK182m</strain>
    </source>
</reference>
<dbReference type="InterPro" id="IPR053137">
    <property type="entry name" value="NLR-like"/>
</dbReference>
<name>A0AAD7J4R0_9AGAR</name>
<dbReference type="InterPro" id="IPR027417">
    <property type="entry name" value="P-loop_NTPase"/>
</dbReference>
<dbReference type="EMBL" id="JARKIB010000045">
    <property type="protein sequence ID" value="KAJ7756939.1"/>
    <property type="molecule type" value="Genomic_DNA"/>
</dbReference>
<dbReference type="Gene3D" id="3.40.50.300">
    <property type="entry name" value="P-loop containing nucleotide triphosphate hydrolases"/>
    <property type="match status" value="1"/>
</dbReference>
<dbReference type="SMART" id="SM00028">
    <property type="entry name" value="TPR"/>
    <property type="match status" value="6"/>
</dbReference>
<keyword evidence="3" id="KW-1185">Reference proteome</keyword>
<dbReference type="PANTHER" id="PTHR46082:SF11">
    <property type="entry name" value="AAA+ ATPASE DOMAIN-CONTAINING PROTEIN-RELATED"/>
    <property type="match status" value="1"/>
</dbReference>
<dbReference type="InterPro" id="IPR011990">
    <property type="entry name" value="TPR-like_helical_dom_sf"/>
</dbReference>
<feature type="domain" description="DUF7779" evidence="1">
    <location>
        <begin position="308"/>
        <end position="415"/>
    </location>
</feature>
<evidence type="ECO:0000313" key="3">
    <source>
        <dbReference type="Proteomes" id="UP001215598"/>
    </source>
</evidence>
<comment type="caution">
    <text evidence="2">The sequence shown here is derived from an EMBL/GenBank/DDBJ whole genome shotgun (WGS) entry which is preliminary data.</text>
</comment>
<gene>
    <name evidence="2" type="ORF">B0H16DRAFT_1457834</name>
</gene>